<reference evidence="7" key="1">
    <citation type="submission" date="2017-06" db="EMBL/GenBank/DDBJ databases">
        <authorList>
            <person name="Varghese N."/>
            <person name="Submissions S."/>
        </authorList>
    </citation>
    <scope>NUCLEOTIDE SEQUENCE [LARGE SCALE GENOMIC DNA]</scope>
    <source>
        <strain evidence="7">DSM 11116</strain>
    </source>
</reference>
<dbReference type="InterPro" id="IPR001509">
    <property type="entry name" value="Epimerase_deHydtase"/>
</dbReference>
<evidence type="ECO:0000256" key="4">
    <source>
        <dbReference type="ARBA" id="ARBA00023239"/>
    </source>
</evidence>
<dbReference type="GO" id="GO:0070403">
    <property type="term" value="F:NAD+ binding"/>
    <property type="evidence" value="ECO:0007669"/>
    <property type="project" value="InterPro"/>
</dbReference>
<dbReference type="InterPro" id="IPR036291">
    <property type="entry name" value="NAD(P)-bd_dom_sf"/>
</dbReference>
<evidence type="ECO:0000256" key="1">
    <source>
        <dbReference type="ARBA" id="ARBA00001911"/>
    </source>
</evidence>
<evidence type="ECO:0000256" key="2">
    <source>
        <dbReference type="ARBA" id="ARBA00022793"/>
    </source>
</evidence>
<accession>A0A212TKE0</accession>
<keyword evidence="4" id="KW-0456">Lyase</keyword>
<dbReference type="PANTHER" id="PTHR43078:SF6">
    <property type="entry name" value="UDP-GLUCURONIC ACID DECARBOXYLASE 1"/>
    <property type="match status" value="1"/>
</dbReference>
<dbReference type="OrthoDB" id="9810015at2"/>
<dbReference type="EMBL" id="FYEW01000001">
    <property type="protein sequence ID" value="SNC66472.1"/>
    <property type="molecule type" value="Genomic_DNA"/>
</dbReference>
<keyword evidence="3" id="KW-0520">NAD</keyword>
<keyword evidence="7" id="KW-1185">Reference proteome</keyword>
<protein>
    <submittedName>
        <fullName evidence="6">UDP-glucuronate decarboxylase</fullName>
    </submittedName>
</protein>
<dbReference type="GO" id="GO:0042732">
    <property type="term" value="P:D-xylose metabolic process"/>
    <property type="evidence" value="ECO:0007669"/>
    <property type="project" value="InterPro"/>
</dbReference>
<dbReference type="Proteomes" id="UP000198131">
    <property type="component" value="Unassembled WGS sequence"/>
</dbReference>
<evidence type="ECO:0000256" key="3">
    <source>
        <dbReference type="ARBA" id="ARBA00023027"/>
    </source>
</evidence>
<evidence type="ECO:0000313" key="7">
    <source>
        <dbReference type="Proteomes" id="UP000198131"/>
    </source>
</evidence>
<dbReference type="AlphaFoldDB" id="A0A212TKE0"/>
<sequence>MIEAIATQVENRILREDMQTIYQHLSEQEKDKLRDSTILLTGCGGFLGYYFMHFFAQYAEELNIQRIIGLENFLTGTKDWLDNLVASNPEVIKLHEFNVITDSVEDIPGAAEANLVIHMASIASPTFYRIYPIETVDANITGLRRLLDFYADKQLRGFLFFSSSEIYGDPFPEFIPTSEDYRGNVATIGPRACYDEAKRFGETLCYLFSQKHNMPIGIARPFNNYGPGMSIHDKRLPADFAKAVVEGRDLEILSDGTPTRTFCYISDAITGYLKVLLHGQFDVFNIGMDKPELSVRDFAGFFNTQGKAIFNYQGKISFNTSQDKEYLTDNPNRRCPNISKARQLLAYEPQMGVEEGIRRYLEFLFINKEQAL</sequence>
<dbReference type="GO" id="GO:0005737">
    <property type="term" value="C:cytoplasm"/>
    <property type="evidence" value="ECO:0007669"/>
    <property type="project" value="TreeGrafter"/>
</dbReference>
<comment type="cofactor">
    <cofactor evidence="1">
        <name>NAD(+)</name>
        <dbReference type="ChEBI" id="CHEBI:57540"/>
    </cofactor>
</comment>
<evidence type="ECO:0000259" key="5">
    <source>
        <dbReference type="Pfam" id="PF01370"/>
    </source>
</evidence>
<feature type="domain" description="NAD-dependent epimerase/dehydratase" evidence="5">
    <location>
        <begin position="38"/>
        <end position="287"/>
    </location>
</feature>
<dbReference type="RefSeq" id="WP_088842871.1">
    <property type="nucleotide sequence ID" value="NZ_FYEW01000001.1"/>
</dbReference>
<dbReference type="Gene3D" id="3.40.50.720">
    <property type="entry name" value="NAD(P)-binding Rossmann-like Domain"/>
    <property type="match status" value="1"/>
</dbReference>
<dbReference type="GO" id="GO:0048040">
    <property type="term" value="F:UDP-glucuronate decarboxylase activity"/>
    <property type="evidence" value="ECO:0007669"/>
    <property type="project" value="TreeGrafter"/>
</dbReference>
<evidence type="ECO:0000313" key="6">
    <source>
        <dbReference type="EMBL" id="SNC66472.1"/>
    </source>
</evidence>
<dbReference type="SUPFAM" id="SSF51735">
    <property type="entry name" value="NAD(P)-binding Rossmann-fold domains"/>
    <property type="match status" value="1"/>
</dbReference>
<proteinExistence type="predicted"/>
<organism evidence="6 7">
    <name type="scientific">Hymenobacter gelipurpurascens</name>
    <dbReference type="NCBI Taxonomy" id="89968"/>
    <lineage>
        <taxon>Bacteria</taxon>
        <taxon>Pseudomonadati</taxon>
        <taxon>Bacteroidota</taxon>
        <taxon>Cytophagia</taxon>
        <taxon>Cytophagales</taxon>
        <taxon>Hymenobacteraceae</taxon>
        <taxon>Hymenobacter</taxon>
    </lineage>
</organism>
<name>A0A212TKE0_9BACT</name>
<dbReference type="InterPro" id="IPR044516">
    <property type="entry name" value="UXS-like"/>
</dbReference>
<dbReference type="Pfam" id="PF01370">
    <property type="entry name" value="Epimerase"/>
    <property type="match status" value="1"/>
</dbReference>
<keyword evidence="2" id="KW-0210">Decarboxylase</keyword>
<gene>
    <name evidence="6" type="ORF">SAMN06265337_1622</name>
</gene>
<dbReference type="PANTHER" id="PTHR43078">
    <property type="entry name" value="UDP-GLUCURONIC ACID DECARBOXYLASE-RELATED"/>
    <property type="match status" value="1"/>
</dbReference>